<dbReference type="PROSITE" id="PS51257">
    <property type="entry name" value="PROKAR_LIPOPROTEIN"/>
    <property type="match status" value="1"/>
</dbReference>
<dbReference type="RefSeq" id="WP_075626102.1">
    <property type="nucleotide sequence ID" value="NZ_FOAM01000012.1"/>
</dbReference>
<evidence type="ECO:0000259" key="3">
    <source>
        <dbReference type="PROSITE" id="PS50111"/>
    </source>
</evidence>
<proteinExistence type="predicted"/>
<dbReference type="Pfam" id="PF00015">
    <property type="entry name" value="MCPsignal"/>
    <property type="match status" value="1"/>
</dbReference>
<accession>A0A1Q9B1A2</accession>
<dbReference type="PANTHER" id="PTHR32089">
    <property type="entry name" value="METHYL-ACCEPTING CHEMOTAXIS PROTEIN MCPB"/>
    <property type="match status" value="1"/>
</dbReference>
<dbReference type="InterPro" id="IPR004089">
    <property type="entry name" value="MCPsignal_dom"/>
</dbReference>
<dbReference type="EMBL" id="MKIP01000030">
    <property type="protein sequence ID" value="OLP61799.1"/>
    <property type="molecule type" value="Genomic_DNA"/>
</dbReference>
<organism evidence="4 5">
    <name type="scientific">Xaviernesmea oryzae</name>
    <dbReference type="NCBI Taxonomy" id="464029"/>
    <lineage>
        <taxon>Bacteria</taxon>
        <taxon>Pseudomonadati</taxon>
        <taxon>Pseudomonadota</taxon>
        <taxon>Alphaproteobacteria</taxon>
        <taxon>Hyphomicrobiales</taxon>
        <taxon>Rhizobiaceae</taxon>
        <taxon>Rhizobium/Agrobacterium group</taxon>
        <taxon>Xaviernesmea</taxon>
    </lineage>
</organism>
<evidence type="ECO:0000313" key="5">
    <source>
        <dbReference type="Proteomes" id="UP000186364"/>
    </source>
</evidence>
<dbReference type="Proteomes" id="UP000186364">
    <property type="component" value="Unassembled WGS sequence"/>
</dbReference>
<feature type="domain" description="Methyl-accepting transducer" evidence="3">
    <location>
        <begin position="166"/>
        <end position="287"/>
    </location>
</feature>
<dbReference type="GO" id="GO:0016020">
    <property type="term" value="C:membrane"/>
    <property type="evidence" value="ECO:0007669"/>
    <property type="project" value="InterPro"/>
</dbReference>
<dbReference type="PANTHER" id="PTHR32089:SF112">
    <property type="entry name" value="LYSOZYME-LIKE PROTEIN-RELATED"/>
    <property type="match status" value="1"/>
</dbReference>
<gene>
    <name evidence="4" type="ORF">BJF93_19080</name>
</gene>
<dbReference type="GO" id="GO:0007165">
    <property type="term" value="P:signal transduction"/>
    <property type="evidence" value="ECO:0007669"/>
    <property type="project" value="UniProtKB-KW"/>
</dbReference>
<keyword evidence="1 2" id="KW-0807">Transducer</keyword>
<evidence type="ECO:0000256" key="1">
    <source>
        <dbReference type="ARBA" id="ARBA00023224"/>
    </source>
</evidence>
<dbReference type="PROSITE" id="PS50111">
    <property type="entry name" value="CHEMOTAXIS_TRANSDUC_2"/>
    <property type="match status" value="1"/>
</dbReference>
<evidence type="ECO:0000313" key="4">
    <source>
        <dbReference type="EMBL" id="OLP61799.1"/>
    </source>
</evidence>
<comment type="caution">
    <text evidence="4">The sequence shown here is derived from an EMBL/GenBank/DDBJ whole genome shotgun (WGS) entry which is preliminary data.</text>
</comment>
<name>A0A1Q9B1A2_9HYPH</name>
<reference evidence="4 5" key="1">
    <citation type="submission" date="2016-09" db="EMBL/GenBank/DDBJ databases">
        <title>Rhizobium sp. nov., a novel species isolated from the rice rhizosphere.</title>
        <authorList>
            <person name="Zhao J."/>
            <person name="Zhang X."/>
        </authorList>
    </citation>
    <scope>NUCLEOTIDE SEQUENCE [LARGE SCALE GENOMIC DNA]</scope>
    <source>
        <strain evidence="4 5">1.7048</strain>
    </source>
</reference>
<dbReference type="AlphaFoldDB" id="A0A1Q9B1A2"/>
<dbReference type="Gene3D" id="1.10.287.950">
    <property type="entry name" value="Methyl-accepting chemotaxis protein"/>
    <property type="match status" value="1"/>
</dbReference>
<keyword evidence="5" id="KW-1185">Reference proteome</keyword>
<evidence type="ECO:0000256" key="2">
    <source>
        <dbReference type="PROSITE-ProRule" id="PRU00284"/>
    </source>
</evidence>
<dbReference type="SMART" id="SM00283">
    <property type="entry name" value="MA"/>
    <property type="match status" value="1"/>
</dbReference>
<sequence length="436" mass="46415">MRLSFSQRGPIIAAAAGAAVACLGWLGLPNPFGTPIAGLGCALLGWAVARAQRPRDLASNGHPARDRGARAPALSVVQPAPAGPPANVTPFPTSAISSVTAASVAVADAPQRAIARAELESFPVYVDLLNRQLGSVIQVSEGAAQTLLTQLMDVDGRITNLLQFIQTAGNDGGAEASIREIEQRLSQSRQMLTNLVEQQRAAAEDALSHRQRFAEETGSVLEVLDRVHRVAKQTTMLSLNVSIEAARVGDLGKGFAVIGHEIRNLAAEVQQLAHDVHAKVSSLMDSVASEILHQAERREQSEHEAMDDISEAIGALSGNLGTLLSHQRQVLSRVEAENEKIGAPIMAMMGSIQFQDIVRQQIEQLISMSSEVDTHMRLVGDSLEDGACAAEFETLAQRLEAMSGAYVMENQRQDHRTAMGQADAGGAAAVPKIELF</sequence>
<protein>
    <recommendedName>
        <fullName evidence="3">Methyl-accepting transducer domain-containing protein</fullName>
    </recommendedName>
</protein>
<dbReference type="SUPFAM" id="SSF58104">
    <property type="entry name" value="Methyl-accepting chemotaxis protein (MCP) signaling domain"/>
    <property type="match status" value="1"/>
</dbReference>